<dbReference type="GO" id="GO:0003676">
    <property type="term" value="F:nucleic acid binding"/>
    <property type="evidence" value="ECO:0007669"/>
    <property type="project" value="InterPro"/>
</dbReference>
<dbReference type="STRING" id="568069.A0A1J1HTW4"/>
<feature type="region of interest" description="Disordered" evidence="1">
    <location>
        <begin position="88"/>
        <end position="124"/>
    </location>
</feature>
<dbReference type="EMBL" id="CVRI01000013">
    <property type="protein sequence ID" value="CRK89609.1"/>
    <property type="molecule type" value="Genomic_DNA"/>
</dbReference>
<reference evidence="3 4" key="1">
    <citation type="submission" date="2015-04" db="EMBL/GenBank/DDBJ databases">
        <authorList>
            <person name="Syromyatnikov M.Y."/>
            <person name="Popov V.N."/>
        </authorList>
    </citation>
    <scope>NUCLEOTIDE SEQUENCE [LARGE SCALE GENOMIC DNA]</scope>
</reference>
<name>A0A1J1HTW4_9DIPT</name>
<dbReference type="PANTHER" id="PTHR23149">
    <property type="entry name" value="G PATCH DOMAIN CONTAINING PROTEIN"/>
    <property type="match status" value="1"/>
</dbReference>
<dbReference type="OrthoDB" id="29523at2759"/>
<evidence type="ECO:0000256" key="1">
    <source>
        <dbReference type="SAM" id="MobiDB-lite"/>
    </source>
</evidence>
<feature type="compositionally biased region" description="Basic and acidic residues" evidence="1">
    <location>
        <begin position="277"/>
        <end position="290"/>
    </location>
</feature>
<dbReference type="InterPro" id="IPR050656">
    <property type="entry name" value="PINX1"/>
</dbReference>
<dbReference type="GO" id="GO:0010521">
    <property type="term" value="F:telomerase inhibitor activity"/>
    <property type="evidence" value="ECO:0007669"/>
    <property type="project" value="TreeGrafter"/>
</dbReference>
<feature type="compositionally biased region" description="Polar residues" evidence="1">
    <location>
        <begin position="157"/>
        <end position="181"/>
    </location>
</feature>
<dbReference type="Pfam" id="PF01585">
    <property type="entry name" value="G-patch"/>
    <property type="match status" value="1"/>
</dbReference>
<evidence type="ECO:0000313" key="4">
    <source>
        <dbReference type="Proteomes" id="UP000183832"/>
    </source>
</evidence>
<feature type="region of interest" description="Disordered" evidence="1">
    <location>
        <begin position="277"/>
        <end position="345"/>
    </location>
</feature>
<dbReference type="GO" id="GO:0005730">
    <property type="term" value="C:nucleolus"/>
    <property type="evidence" value="ECO:0007669"/>
    <property type="project" value="TreeGrafter"/>
</dbReference>
<protein>
    <submittedName>
        <fullName evidence="3">CLUMA_CG003293, isoform A</fullName>
    </submittedName>
</protein>
<evidence type="ECO:0000313" key="3">
    <source>
        <dbReference type="EMBL" id="CRK89609.1"/>
    </source>
</evidence>
<dbReference type="PANTHER" id="PTHR23149:SF27">
    <property type="entry name" value="PIN2_TERF1-INTERACTING TELOMERASE INHIBITOR 1"/>
    <property type="match status" value="1"/>
</dbReference>
<feature type="non-terminal residue" evidence="3">
    <location>
        <position position="345"/>
    </location>
</feature>
<sequence length="345" mass="39612">MTFEASRKKQVLVLQPRGKALYEDDSSFGSRMLAKMGWNKGQGLGKEQHGNLEFIQIRYKNNANGLGYDGLKDNQWTENESQFDDLLKKLNGSSSSNNEDKNINELRNVKSLEEKSKRSRARVHYKKFTRGKDVHSYSEKDLANILGKKTLKRNDQTTDPVSQNTFEEKSTPSPSNSNNMIIESGLSVTDYFKQKMKSKHSETSLESSPAEETTENEKISKSKKRKIIQEEAEASDNDEIRISLNIYESNTQNIEKPKKKKKRHLAQIEVVSFDNNELKDKQDTIDEQKELSSNVMKKKSKKPKNEEITNEDTSLKQIKARKSKKSKDIANNHNLENENTELSEQ</sequence>
<evidence type="ECO:0000259" key="2">
    <source>
        <dbReference type="PROSITE" id="PS50174"/>
    </source>
</evidence>
<dbReference type="PROSITE" id="PS50174">
    <property type="entry name" value="G_PATCH"/>
    <property type="match status" value="1"/>
</dbReference>
<feature type="region of interest" description="Disordered" evidence="1">
    <location>
        <begin position="148"/>
        <end position="181"/>
    </location>
</feature>
<organism evidence="3 4">
    <name type="scientific">Clunio marinus</name>
    <dbReference type="NCBI Taxonomy" id="568069"/>
    <lineage>
        <taxon>Eukaryota</taxon>
        <taxon>Metazoa</taxon>
        <taxon>Ecdysozoa</taxon>
        <taxon>Arthropoda</taxon>
        <taxon>Hexapoda</taxon>
        <taxon>Insecta</taxon>
        <taxon>Pterygota</taxon>
        <taxon>Neoptera</taxon>
        <taxon>Endopterygota</taxon>
        <taxon>Diptera</taxon>
        <taxon>Nematocera</taxon>
        <taxon>Chironomoidea</taxon>
        <taxon>Chironomidae</taxon>
        <taxon>Clunio</taxon>
    </lineage>
</organism>
<proteinExistence type="predicted"/>
<feature type="domain" description="G-patch" evidence="2">
    <location>
        <begin position="25"/>
        <end position="71"/>
    </location>
</feature>
<gene>
    <name evidence="3" type="primary">putative PIN2</name>
    <name evidence="3" type="ORF">CLUMA_CG003293</name>
</gene>
<dbReference type="AlphaFoldDB" id="A0A1J1HTW4"/>
<feature type="compositionally biased region" description="Basic and acidic residues" evidence="1">
    <location>
        <begin position="98"/>
        <end position="116"/>
    </location>
</feature>
<dbReference type="Proteomes" id="UP000183832">
    <property type="component" value="Unassembled WGS sequence"/>
</dbReference>
<dbReference type="SMART" id="SM00443">
    <property type="entry name" value="G_patch"/>
    <property type="match status" value="1"/>
</dbReference>
<keyword evidence="4" id="KW-1185">Reference proteome</keyword>
<feature type="region of interest" description="Disordered" evidence="1">
    <location>
        <begin position="199"/>
        <end position="225"/>
    </location>
</feature>
<accession>A0A1J1HTW4</accession>
<dbReference type="InterPro" id="IPR000467">
    <property type="entry name" value="G_patch_dom"/>
</dbReference>